<comment type="caution">
    <text evidence="1">The sequence shown here is derived from an EMBL/GenBank/DDBJ whole genome shotgun (WGS) entry which is preliminary data.</text>
</comment>
<keyword evidence="2" id="KW-1185">Reference proteome</keyword>
<name>A0A7X0F328_9ACTN</name>
<protein>
    <submittedName>
        <fullName evidence="1">Uncharacterized protein</fullName>
    </submittedName>
</protein>
<dbReference type="AlphaFoldDB" id="A0A7X0F328"/>
<organism evidence="1 2">
    <name type="scientific">Nonomuraea muscovyensis</name>
    <dbReference type="NCBI Taxonomy" id="1124761"/>
    <lineage>
        <taxon>Bacteria</taxon>
        <taxon>Bacillati</taxon>
        <taxon>Actinomycetota</taxon>
        <taxon>Actinomycetes</taxon>
        <taxon>Streptosporangiales</taxon>
        <taxon>Streptosporangiaceae</taxon>
        <taxon>Nonomuraea</taxon>
    </lineage>
</organism>
<reference evidence="1 2" key="1">
    <citation type="submission" date="2020-08" db="EMBL/GenBank/DDBJ databases">
        <title>Sequencing the genomes of 1000 actinobacteria strains.</title>
        <authorList>
            <person name="Klenk H.-P."/>
        </authorList>
    </citation>
    <scope>NUCLEOTIDE SEQUENCE [LARGE SCALE GENOMIC DNA]</scope>
    <source>
        <strain evidence="1 2">DSM 45913</strain>
    </source>
</reference>
<sequence>MTGIRLSSPDALRNEMSSDMYEMYPWNRADERDNEAAEALQTALDRRDNGGAPESPGR</sequence>
<evidence type="ECO:0000313" key="2">
    <source>
        <dbReference type="Proteomes" id="UP000583800"/>
    </source>
</evidence>
<proteinExistence type="predicted"/>
<gene>
    <name evidence="1" type="ORF">FHU36_008143</name>
</gene>
<dbReference type="EMBL" id="JACHJB010000004">
    <property type="protein sequence ID" value="MBB6351560.1"/>
    <property type="molecule type" value="Genomic_DNA"/>
</dbReference>
<evidence type="ECO:0000313" key="1">
    <source>
        <dbReference type="EMBL" id="MBB6351560.1"/>
    </source>
</evidence>
<accession>A0A7X0F328</accession>
<dbReference type="Proteomes" id="UP000583800">
    <property type="component" value="Unassembled WGS sequence"/>
</dbReference>